<dbReference type="SUPFAM" id="SSF49842">
    <property type="entry name" value="TNF-like"/>
    <property type="match status" value="1"/>
</dbReference>
<evidence type="ECO:0000259" key="4">
    <source>
        <dbReference type="PROSITE" id="PS50871"/>
    </source>
</evidence>
<dbReference type="Pfam" id="PF00386">
    <property type="entry name" value="C1q"/>
    <property type="match status" value="1"/>
</dbReference>
<dbReference type="GO" id="GO:0005576">
    <property type="term" value="C:extracellular region"/>
    <property type="evidence" value="ECO:0007669"/>
    <property type="project" value="UniProtKB-SubCell"/>
</dbReference>
<evidence type="ECO:0000256" key="1">
    <source>
        <dbReference type="ARBA" id="ARBA00004613"/>
    </source>
</evidence>
<dbReference type="SMART" id="SM00110">
    <property type="entry name" value="C1Q"/>
    <property type="match status" value="1"/>
</dbReference>
<dbReference type="AlphaFoldDB" id="A0ABD3WA08"/>
<dbReference type="PROSITE" id="PS50871">
    <property type="entry name" value="C1Q"/>
    <property type="match status" value="1"/>
</dbReference>
<keyword evidence="6" id="KW-1185">Reference proteome</keyword>
<dbReference type="PANTHER" id="PTHR15427">
    <property type="entry name" value="EMILIN ELASTIN MICROFIBRIL INTERFACE-LOCATED PROTEIN ELASTIN MICROFIBRIL INTERFACER"/>
    <property type="match status" value="1"/>
</dbReference>
<feature type="coiled-coil region" evidence="3">
    <location>
        <begin position="28"/>
        <end position="72"/>
    </location>
</feature>
<organism evidence="5 6">
    <name type="scientific">Sinanodonta woodiana</name>
    <name type="common">Chinese pond mussel</name>
    <name type="synonym">Anodonta woodiana</name>
    <dbReference type="NCBI Taxonomy" id="1069815"/>
    <lineage>
        <taxon>Eukaryota</taxon>
        <taxon>Metazoa</taxon>
        <taxon>Spiralia</taxon>
        <taxon>Lophotrochozoa</taxon>
        <taxon>Mollusca</taxon>
        <taxon>Bivalvia</taxon>
        <taxon>Autobranchia</taxon>
        <taxon>Heteroconchia</taxon>
        <taxon>Palaeoheterodonta</taxon>
        <taxon>Unionida</taxon>
        <taxon>Unionoidea</taxon>
        <taxon>Unionidae</taxon>
        <taxon>Unioninae</taxon>
        <taxon>Sinanodonta</taxon>
    </lineage>
</organism>
<keyword evidence="2" id="KW-0964">Secreted</keyword>
<name>A0ABD3WA08_SINWO</name>
<evidence type="ECO:0000256" key="2">
    <source>
        <dbReference type="ARBA" id="ARBA00022525"/>
    </source>
</evidence>
<evidence type="ECO:0000256" key="3">
    <source>
        <dbReference type="SAM" id="Coils"/>
    </source>
</evidence>
<dbReference type="InterPro" id="IPR008983">
    <property type="entry name" value="Tumour_necrosis_fac-like_dom"/>
</dbReference>
<comment type="subcellular location">
    <subcellularLocation>
        <location evidence="1">Secreted</location>
    </subcellularLocation>
</comment>
<gene>
    <name evidence="5" type="ORF">ACJMK2_038783</name>
</gene>
<dbReference type="PANTHER" id="PTHR15427:SF50">
    <property type="entry name" value="COMPLEMENT C1Q TUMOR NECROSIS FACTOR-RELATED PROTEIN 2-LIKE"/>
    <property type="match status" value="1"/>
</dbReference>
<keyword evidence="3" id="KW-0175">Coiled coil</keyword>
<dbReference type="InterPro" id="IPR050392">
    <property type="entry name" value="Collagen/C1q_domain"/>
</dbReference>
<accession>A0ABD3WA08</accession>
<feature type="domain" description="C1q" evidence="4">
    <location>
        <begin position="122"/>
        <end position="258"/>
    </location>
</feature>
<evidence type="ECO:0000313" key="5">
    <source>
        <dbReference type="EMBL" id="KAL3870739.1"/>
    </source>
</evidence>
<dbReference type="PRINTS" id="PR00007">
    <property type="entry name" value="COMPLEMNTC1Q"/>
</dbReference>
<reference evidence="5 6" key="1">
    <citation type="submission" date="2024-11" db="EMBL/GenBank/DDBJ databases">
        <title>Chromosome-level genome assembly of the freshwater bivalve Anodonta woodiana.</title>
        <authorList>
            <person name="Chen X."/>
        </authorList>
    </citation>
    <scope>NUCLEOTIDE SEQUENCE [LARGE SCALE GENOMIC DNA]</scope>
    <source>
        <strain evidence="5">MN2024</strain>
        <tissue evidence="5">Gills</tissue>
    </source>
</reference>
<sequence>MYYRLANVVLIVTALAQYQHGLVDAEMILEQEEDRRDLYQMVQELQHKVSRMEELERIVAEQDKIIELLLDQVKRHANTYDWRETDSNADFVYENITGIPISENKNKFESVINSDRGVRRGIVAEHVAFTAYLDHPVTDITTGMVIKFSGTLLNDGNCYNIYTGIFTVPVDGTYLFTFSIVRINQNQLVAKLVVDGVGMVDAIADPAVGLHEHQGTNAAIIRLKKGQSVWIEAFHLESGTLFSLQNDRYCTFAGVLLY</sequence>
<dbReference type="EMBL" id="JBJQND010000007">
    <property type="protein sequence ID" value="KAL3870739.1"/>
    <property type="molecule type" value="Genomic_DNA"/>
</dbReference>
<dbReference type="Gene3D" id="2.60.120.40">
    <property type="match status" value="1"/>
</dbReference>
<evidence type="ECO:0000313" key="6">
    <source>
        <dbReference type="Proteomes" id="UP001634394"/>
    </source>
</evidence>
<dbReference type="InterPro" id="IPR001073">
    <property type="entry name" value="C1q_dom"/>
</dbReference>
<comment type="caution">
    <text evidence="5">The sequence shown here is derived from an EMBL/GenBank/DDBJ whole genome shotgun (WGS) entry which is preliminary data.</text>
</comment>
<protein>
    <recommendedName>
        <fullName evidence="4">C1q domain-containing protein</fullName>
    </recommendedName>
</protein>
<proteinExistence type="predicted"/>
<dbReference type="Proteomes" id="UP001634394">
    <property type="component" value="Unassembled WGS sequence"/>
</dbReference>